<dbReference type="Proteomes" id="UP000036932">
    <property type="component" value="Unassembled WGS sequence"/>
</dbReference>
<dbReference type="Gene3D" id="1.10.357.10">
    <property type="entry name" value="Tetracycline Repressor, domain 2"/>
    <property type="match status" value="1"/>
</dbReference>
<keyword evidence="5" id="KW-1185">Reference proteome</keyword>
<evidence type="ECO:0000256" key="2">
    <source>
        <dbReference type="PROSITE-ProRule" id="PRU00335"/>
    </source>
</evidence>
<proteinExistence type="predicted"/>
<gene>
    <name evidence="4" type="ORF">AM231_21790</name>
</gene>
<evidence type="ECO:0000259" key="3">
    <source>
        <dbReference type="PROSITE" id="PS50977"/>
    </source>
</evidence>
<name>A0A0M1N3K4_9BACL</name>
<sequence length="195" mass="22741">MELTTVQHQQKIEIMEKYLELGLKDGFKSVLLDQVASELSISKKTIYKLYTNKEALITACIDHVFQSIDDTIAPIIRDPSMDIIDKIIRLLTMVSEKLSFFTMQQVGEIQQLYPDLWEHVVQERNIRLERYEMLFEAARKKGVIRDIDPKIIVQLLMHSIDEFTKEGFMKEHNLTYSQSLSLITSILFEGILKTE</sequence>
<dbReference type="PROSITE" id="PS50977">
    <property type="entry name" value="HTH_TETR_2"/>
    <property type="match status" value="1"/>
</dbReference>
<organism evidence="4 5">
    <name type="scientific">Paenibacillus solani</name>
    <dbReference type="NCBI Taxonomy" id="1705565"/>
    <lineage>
        <taxon>Bacteria</taxon>
        <taxon>Bacillati</taxon>
        <taxon>Bacillota</taxon>
        <taxon>Bacilli</taxon>
        <taxon>Bacillales</taxon>
        <taxon>Paenibacillaceae</taxon>
        <taxon>Paenibacillus</taxon>
    </lineage>
</organism>
<dbReference type="SUPFAM" id="SSF46689">
    <property type="entry name" value="Homeodomain-like"/>
    <property type="match status" value="1"/>
</dbReference>
<protein>
    <recommendedName>
        <fullName evidence="3">HTH tetR-type domain-containing protein</fullName>
    </recommendedName>
</protein>
<dbReference type="InterPro" id="IPR036271">
    <property type="entry name" value="Tet_transcr_reg_TetR-rel_C_sf"/>
</dbReference>
<dbReference type="PATRIC" id="fig|1705565.3.peg.471"/>
<evidence type="ECO:0000313" key="4">
    <source>
        <dbReference type="EMBL" id="KOR76595.1"/>
    </source>
</evidence>
<dbReference type="AlphaFoldDB" id="A0A0M1N3K4"/>
<dbReference type="Gene3D" id="1.10.10.60">
    <property type="entry name" value="Homeodomain-like"/>
    <property type="match status" value="1"/>
</dbReference>
<dbReference type="SUPFAM" id="SSF48498">
    <property type="entry name" value="Tetracyclin repressor-like, C-terminal domain"/>
    <property type="match status" value="1"/>
</dbReference>
<feature type="DNA-binding region" description="H-T-H motif" evidence="2">
    <location>
        <begin position="31"/>
        <end position="50"/>
    </location>
</feature>
<dbReference type="OrthoDB" id="113732at2"/>
<keyword evidence="1 2" id="KW-0238">DNA-binding</keyword>
<feature type="domain" description="HTH tetR-type" evidence="3">
    <location>
        <begin position="8"/>
        <end position="68"/>
    </location>
</feature>
<dbReference type="EMBL" id="LIUT01000006">
    <property type="protein sequence ID" value="KOR76595.1"/>
    <property type="molecule type" value="Genomic_DNA"/>
</dbReference>
<evidence type="ECO:0000256" key="1">
    <source>
        <dbReference type="ARBA" id="ARBA00023125"/>
    </source>
</evidence>
<comment type="caution">
    <text evidence="4">The sequence shown here is derived from an EMBL/GenBank/DDBJ whole genome shotgun (WGS) entry which is preliminary data.</text>
</comment>
<evidence type="ECO:0000313" key="5">
    <source>
        <dbReference type="Proteomes" id="UP000036932"/>
    </source>
</evidence>
<accession>A0A0M1N3K4</accession>
<dbReference type="InterPro" id="IPR009057">
    <property type="entry name" value="Homeodomain-like_sf"/>
</dbReference>
<dbReference type="RefSeq" id="WP_054404489.1">
    <property type="nucleotide sequence ID" value="NZ_LIUT01000006.1"/>
</dbReference>
<dbReference type="InterPro" id="IPR001647">
    <property type="entry name" value="HTH_TetR"/>
</dbReference>
<reference evidence="5" key="1">
    <citation type="submission" date="2015-08" db="EMBL/GenBank/DDBJ databases">
        <title>Genome sequencing project for genomic taxonomy and phylogenomics of Bacillus-like bacteria.</title>
        <authorList>
            <person name="Liu B."/>
            <person name="Wang J."/>
            <person name="Zhu Y."/>
            <person name="Liu G."/>
            <person name="Chen Q."/>
            <person name="Chen Z."/>
            <person name="Lan J."/>
            <person name="Che J."/>
            <person name="Ge C."/>
            <person name="Shi H."/>
            <person name="Pan Z."/>
            <person name="Liu X."/>
        </authorList>
    </citation>
    <scope>NUCLEOTIDE SEQUENCE [LARGE SCALE GENOMIC DNA]</scope>
    <source>
        <strain evidence="5">FJAT-22460</strain>
    </source>
</reference>
<dbReference type="GO" id="GO:0003677">
    <property type="term" value="F:DNA binding"/>
    <property type="evidence" value="ECO:0007669"/>
    <property type="project" value="UniProtKB-UniRule"/>
</dbReference>